<evidence type="ECO:0000256" key="1">
    <source>
        <dbReference type="ARBA" id="ARBA00004651"/>
    </source>
</evidence>
<feature type="transmembrane region" description="Helical" evidence="7">
    <location>
        <begin position="12"/>
        <end position="33"/>
    </location>
</feature>
<feature type="transmembrane region" description="Helical" evidence="7">
    <location>
        <begin position="78"/>
        <end position="99"/>
    </location>
</feature>
<comment type="similarity">
    <text evidence="7">Belongs to the binding-protein-dependent transport system permease family.</text>
</comment>
<comment type="subcellular location">
    <subcellularLocation>
        <location evidence="1 7">Cell membrane</location>
        <topology evidence="1 7">Multi-pass membrane protein</topology>
    </subcellularLocation>
</comment>
<feature type="domain" description="ABC transmembrane type-1" evidence="8">
    <location>
        <begin position="74"/>
        <end position="286"/>
    </location>
</feature>
<dbReference type="GO" id="GO:0055085">
    <property type="term" value="P:transmembrane transport"/>
    <property type="evidence" value="ECO:0007669"/>
    <property type="project" value="InterPro"/>
</dbReference>
<feature type="transmembrane region" description="Helical" evidence="7">
    <location>
        <begin position="160"/>
        <end position="182"/>
    </location>
</feature>
<evidence type="ECO:0000313" key="9">
    <source>
        <dbReference type="EMBL" id="PVA11371.1"/>
    </source>
</evidence>
<protein>
    <submittedName>
        <fullName evidence="9">ABC transporter permease</fullName>
    </submittedName>
</protein>
<feature type="transmembrane region" description="Helical" evidence="7">
    <location>
        <begin position="111"/>
        <end position="131"/>
    </location>
</feature>
<evidence type="ECO:0000313" key="10">
    <source>
        <dbReference type="Proteomes" id="UP000244446"/>
    </source>
</evidence>
<evidence type="ECO:0000256" key="7">
    <source>
        <dbReference type="RuleBase" id="RU363032"/>
    </source>
</evidence>
<dbReference type="PANTHER" id="PTHR30193:SF37">
    <property type="entry name" value="INNER MEMBRANE ABC TRANSPORTER PERMEASE PROTEIN YCJO"/>
    <property type="match status" value="1"/>
</dbReference>
<keyword evidence="10" id="KW-1185">Reference proteome</keyword>
<feature type="transmembrane region" description="Helical" evidence="7">
    <location>
        <begin position="209"/>
        <end position="227"/>
    </location>
</feature>
<keyword evidence="6 7" id="KW-0472">Membrane</keyword>
<evidence type="ECO:0000259" key="8">
    <source>
        <dbReference type="PROSITE" id="PS50928"/>
    </source>
</evidence>
<dbReference type="InterPro" id="IPR051393">
    <property type="entry name" value="ABC_transporter_permease"/>
</dbReference>
<comment type="caution">
    <text evidence="9">The sequence shown here is derived from an EMBL/GenBank/DDBJ whole genome shotgun (WGS) entry which is preliminary data.</text>
</comment>
<dbReference type="PANTHER" id="PTHR30193">
    <property type="entry name" value="ABC TRANSPORTER PERMEASE PROTEIN"/>
    <property type="match status" value="1"/>
</dbReference>
<keyword evidence="2 7" id="KW-0813">Transport</keyword>
<dbReference type="AlphaFoldDB" id="A0A2T7GAC4"/>
<evidence type="ECO:0000256" key="3">
    <source>
        <dbReference type="ARBA" id="ARBA00022475"/>
    </source>
</evidence>
<gene>
    <name evidence="9" type="ORF">DC366_04620</name>
</gene>
<evidence type="ECO:0000256" key="4">
    <source>
        <dbReference type="ARBA" id="ARBA00022692"/>
    </source>
</evidence>
<accession>A0A2T7GAC4</accession>
<keyword evidence="5 7" id="KW-1133">Transmembrane helix</keyword>
<keyword evidence="3" id="KW-1003">Cell membrane</keyword>
<dbReference type="Proteomes" id="UP000244446">
    <property type="component" value="Unassembled WGS sequence"/>
</dbReference>
<organism evidence="9 10">
    <name type="scientific">Pelagivirga sediminicola</name>
    <dbReference type="NCBI Taxonomy" id="2170575"/>
    <lineage>
        <taxon>Bacteria</taxon>
        <taxon>Pseudomonadati</taxon>
        <taxon>Pseudomonadota</taxon>
        <taxon>Alphaproteobacteria</taxon>
        <taxon>Rhodobacterales</taxon>
        <taxon>Paracoccaceae</taxon>
        <taxon>Pelagivirga</taxon>
    </lineage>
</organism>
<dbReference type="InterPro" id="IPR000515">
    <property type="entry name" value="MetI-like"/>
</dbReference>
<feature type="transmembrane region" description="Helical" evidence="7">
    <location>
        <begin position="268"/>
        <end position="290"/>
    </location>
</feature>
<dbReference type="SUPFAM" id="SSF161098">
    <property type="entry name" value="MetI-like"/>
    <property type="match status" value="1"/>
</dbReference>
<dbReference type="RefSeq" id="WP_108691344.1">
    <property type="nucleotide sequence ID" value="NZ_QCYH01000002.1"/>
</dbReference>
<dbReference type="PROSITE" id="PS50928">
    <property type="entry name" value="ABC_TM1"/>
    <property type="match status" value="1"/>
</dbReference>
<name>A0A2T7GAC4_9RHOB</name>
<dbReference type="GO" id="GO:0005886">
    <property type="term" value="C:plasma membrane"/>
    <property type="evidence" value="ECO:0007669"/>
    <property type="project" value="UniProtKB-SubCell"/>
</dbReference>
<dbReference type="EMBL" id="QCYH01000002">
    <property type="protein sequence ID" value="PVA11371.1"/>
    <property type="molecule type" value="Genomic_DNA"/>
</dbReference>
<dbReference type="Pfam" id="PF00528">
    <property type="entry name" value="BPD_transp_1"/>
    <property type="match status" value="1"/>
</dbReference>
<evidence type="ECO:0000256" key="5">
    <source>
        <dbReference type="ARBA" id="ARBA00022989"/>
    </source>
</evidence>
<evidence type="ECO:0000256" key="6">
    <source>
        <dbReference type="ARBA" id="ARBA00023136"/>
    </source>
</evidence>
<dbReference type="InterPro" id="IPR035906">
    <property type="entry name" value="MetI-like_sf"/>
</dbReference>
<sequence length="297" mass="33561">MSRHVNIERRRQAIYGWLLLSPAAVLLSLFAFYPSAATFWSSLFSRGTRRNPSEFIGTENYADLFADPTFWLVTKNNLFYAGITIPVSIIIALAMALWANSKLPARGFLRTAYFTPTVLPMIAAANLWLFFYTPGLGVLDQIGALFGLPSVNWLGQPETALWAIIIVTIWKEAGFFMIFYLAALQTIPEDLKEAADIEGASRWTYTRRIVLPLLMPTTLFIMVNAMINSVKLIDHLFILTKGGPSDASKLILYYIWEMAFAFFDRPHAAAMTMLVLGVLCVVAAIQFFYLDRRTHYQ</sequence>
<dbReference type="CDD" id="cd06261">
    <property type="entry name" value="TM_PBP2"/>
    <property type="match status" value="1"/>
</dbReference>
<proteinExistence type="inferred from homology"/>
<dbReference type="OrthoDB" id="9773727at2"/>
<dbReference type="Gene3D" id="1.10.3720.10">
    <property type="entry name" value="MetI-like"/>
    <property type="match status" value="1"/>
</dbReference>
<reference evidence="9 10" key="1">
    <citation type="submission" date="2018-04" db="EMBL/GenBank/DDBJ databases">
        <title>Pelagivirga bohaiensis gen. nov., sp. nov., a bacterium isolated from the Bohai Sea.</title>
        <authorList>
            <person name="Ji X."/>
        </authorList>
    </citation>
    <scope>NUCLEOTIDE SEQUENCE [LARGE SCALE GENOMIC DNA]</scope>
    <source>
        <strain evidence="9 10">BH-SD19</strain>
    </source>
</reference>
<evidence type="ECO:0000256" key="2">
    <source>
        <dbReference type="ARBA" id="ARBA00022448"/>
    </source>
</evidence>
<keyword evidence="4 7" id="KW-0812">Transmembrane</keyword>